<evidence type="ECO:0000313" key="1">
    <source>
        <dbReference type="EMBL" id="AHG21485.1"/>
    </source>
</evidence>
<keyword evidence="2" id="KW-1185">Reference proteome</keyword>
<dbReference type="Pfam" id="PF26636">
    <property type="entry name" value="DUF8209"/>
    <property type="match status" value="1"/>
</dbReference>
<sequence length="149" mass="16449">MDTVEELGGTYFYKGVANLSAGELFFWIFLDEIDQQLGIKDMTSIAMILLGLPTKSTRAKPIGATQGTSVLSKWSRRVLNINTGMRLATLTSGSIQRRKFSYTKNLGAFVGRWIPFVGATILASDMTIIAWKASNKYNTIAQGSDKLWS</sequence>
<dbReference type="eggNOG" id="ENOG5032JU7">
    <property type="taxonomic scope" value="Bacteria"/>
</dbReference>
<dbReference type="RefSeq" id="WP_024913923.1">
    <property type="nucleotide sequence ID" value="NZ_CP007044.2"/>
</dbReference>
<reference evidence="1 2" key="2">
    <citation type="submission" date="2015-03" db="EMBL/GenBank/DDBJ databases">
        <authorList>
            <person name="Chan K.-G."/>
        </authorList>
    </citation>
    <scope>NUCLEOTIDE SEQUENCE [LARGE SCALE GENOMIC DNA]</scope>
    <source>
        <strain evidence="1 2">RB-25</strain>
    </source>
</reference>
<dbReference type="HOGENOM" id="CLU_145939_0_0_6"/>
<reference evidence="1 2" key="1">
    <citation type="submission" date="2014-01" db="EMBL/GenBank/DDBJ databases">
        <title>Isolation of Serratia multitudinisentens RB-25 from Ex-Landfill site.</title>
        <authorList>
            <person name="Robson E.H.J."/>
        </authorList>
    </citation>
    <scope>NUCLEOTIDE SEQUENCE [LARGE SCALE GENOMIC DNA]</scope>
    <source>
        <strain evidence="1 2">RB-25</strain>
    </source>
</reference>
<protein>
    <submittedName>
        <fullName evidence="1">Membrane protein</fullName>
    </submittedName>
</protein>
<dbReference type="Proteomes" id="UP000019030">
    <property type="component" value="Chromosome"/>
</dbReference>
<proteinExistence type="predicted"/>
<evidence type="ECO:0000313" key="2">
    <source>
        <dbReference type="Proteomes" id="UP000019030"/>
    </source>
</evidence>
<gene>
    <name evidence="1" type="ORF">Z042_19120</name>
</gene>
<organism evidence="1 2">
    <name type="scientific">Chania multitudinisentens RB-25</name>
    <dbReference type="NCBI Taxonomy" id="1441930"/>
    <lineage>
        <taxon>Bacteria</taxon>
        <taxon>Pseudomonadati</taxon>
        <taxon>Pseudomonadota</taxon>
        <taxon>Gammaproteobacteria</taxon>
        <taxon>Enterobacterales</taxon>
        <taxon>Yersiniaceae</taxon>
        <taxon>Chania</taxon>
    </lineage>
</organism>
<dbReference type="OrthoDB" id="8815988at2"/>
<dbReference type="KEGG" id="sfo:Z042_19120"/>
<accession>W0LHN3</accession>
<dbReference type="InterPro" id="IPR058522">
    <property type="entry name" value="DUF8209"/>
</dbReference>
<dbReference type="STRING" id="1441930.Z042_19120"/>
<dbReference type="AlphaFoldDB" id="W0LHN3"/>
<dbReference type="EMBL" id="CP007044">
    <property type="protein sequence ID" value="AHG21485.1"/>
    <property type="molecule type" value="Genomic_DNA"/>
</dbReference>
<dbReference type="PATRIC" id="fig|1441930.4.peg.3780"/>
<dbReference type="NCBIfam" id="NF045926">
    <property type="entry name" value="STM2901_fam"/>
    <property type="match status" value="1"/>
</dbReference>
<dbReference type="InterPro" id="IPR058064">
    <property type="entry name" value="STM2901-like"/>
</dbReference>
<name>W0LHN3_9GAMM</name>